<gene>
    <name evidence="2" type="ORF">TTEB3V08_LOCUS4646</name>
</gene>
<organism evidence="2">
    <name type="scientific">Timema tahoe</name>
    <dbReference type="NCBI Taxonomy" id="61484"/>
    <lineage>
        <taxon>Eukaryota</taxon>
        <taxon>Metazoa</taxon>
        <taxon>Ecdysozoa</taxon>
        <taxon>Arthropoda</taxon>
        <taxon>Hexapoda</taxon>
        <taxon>Insecta</taxon>
        <taxon>Pterygota</taxon>
        <taxon>Neoptera</taxon>
        <taxon>Polyneoptera</taxon>
        <taxon>Phasmatodea</taxon>
        <taxon>Timematodea</taxon>
        <taxon>Timematoidea</taxon>
        <taxon>Timematidae</taxon>
        <taxon>Timema</taxon>
    </lineage>
</organism>
<dbReference type="EMBL" id="OE001346">
    <property type="protein sequence ID" value="CAD7456620.1"/>
    <property type="molecule type" value="Genomic_DNA"/>
</dbReference>
<feature type="region of interest" description="Disordered" evidence="1">
    <location>
        <begin position="128"/>
        <end position="164"/>
    </location>
</feature>
<protein>
    <submittedName>
        <fullName evidence="2">Uncharacterized protein</fullName>
    </submittedName>
</protein>
<name>A0A7R9IE10_9NEOP</name>
<reference evidence="2" key="1">
    <citation type="submission" date="2020-11" db="EMBL/GenBank/DDBJ databases">
        <authorList>
            <person name="Tran Van P."/>
        </authorList>
    </citation>
    <scope>NUCLEOTIDE SEQUENCE</scope>
</reference>
<evidence type="ECO:0000313" key="2">
    <source>
        <dbReference type="EMBL" id="CAD7456620.1"/>
    </source>
</evidence>
<proteinExistence type="predicted"/>
<dbReference type="AlphaFoldDB" id="A0A7R9IE10"/>
<evidence type="ECO:0000256" key="1">
    <source>
        <dbReference type="SAM" id="MobiDB-lite"/>
    </source>
</evidence>
<accession>A0A7R9IE10</accession>
<sequence>MCASNASLLNGGRSFPCPSIREKATKKQGVFARLPRVVERAPRTHMYPMQDLPPPAVETDKLLFHRGGELLVTLPAHHQVHGQITIQGLEGARIQELEGTKIQELNDLRVQGLKRCERSSIQGCKDSRAQGLKGTRTQGRKDSRAQGLKAARTQGRKDLRPQGLGSSVQRLEGPIHNSRAYHQLLTFWRLSMEFLSRVWILSHFFKASFTLSLSTSRYTGSHRDENALLYELEIVLKQARCQHVAVVWCVCVCVRVRVCVCVCACVTNLDESYLRSKVLYPSSQLLFIQLTFHPFQPLLERRDVRLEAERELQGRVQGHLGFRHLRPQLTGRTQEHRTFGTFVALNATHHAMLQLPLDGLRVLGGYLQEARGLFHAPKLPKSPGESRLQVAGRAELLELVLDLGEPAL</sequence>